<keyword evidence="2" id="KW-0812">Transmembrane</keyword>
<proteinExistence type="predicted"/>
<evidence type="ECO:0000313" key="4">
    <source>
        <dbReference type="Proteomes" id="UP001161247"/>
    </source>
</evidence>
<name>A0AAV1DNW7_OLDCO</name>
<gene>
    <name evidence="3" type="ORF">OLC1_LOCUS17003</name>
</gene>
<sequence>MADYRFSTCQIILYSLRRLFENTISWDMAIFIVMFIFITILCSSPPSSISSHPLLQVARYCFVFLVGVPVLSLFLRFYVRTQSSFYYSDKEEAPVPNVSSYPPSSGGVELPTVCCDASTIETPALLTTRNIPPPLLAPEVDKITQRRACNRELYASRVSRMAEEKKQQLLARRRQFHAADVFRPMDRAENFNGCDAHGILDPPLESMVLPTVQNCECCRAKLFPFEPPKFCCSQDKVSLVSHPMPYALRRLFIGLDEESVEFRKNIRSYNNNFAFTSLGVTYDRDLTMNTRGMYTFRPNGHSPSGVQLYFYDEHEEISWRMQSTDKFNKSTLQLLSRLLSSNPDMKFFRNLRYVPDLDQKQIVLSCTPDLDQRRYNLPSCDQVAAIFRETEYGNRFERGADIRVYTESDESYHVRHYYACMDPLQYPILFPGGQSGWHRMIPRHGVGSCSCVRETADLFSREAIAEMESPEDISALEEQGKFTLMVESSILCSQFWLDLQKHFLTENMQAALDPDFSSFLLRIGEGVEPVDEDGNITLPFEMVVPYDDRDSALNRLVKHFSGLLCLLDNEGTCVEAICFNHEIQRMGGRLHLFKKYRIRNAQVKKIPEKYKGNDDIEMQWIINGRTFLEEIAVCENTPVKMNFTDFTDIPQFVDIAKKTIGTFSHSNCFVNATLPVLCGWGRCQGLPLKELAGERGTLTVQKYVIVNEKVENNFKTLQAYVDAGEFNQNHITMDSAQVQNYSSISAIKNGDKIGWVKVMVTFRHILQNFWYMGCQKASELGLVYPCNGCGLSQKASPRCRLEADITDHSDTLRGVLLGEDAEKILAHAALEFMKAGHEGKEIDLTDVHDSLSSKIFSCLVKLSKSKYASEQSRFLVQCLSEANFTEPGPSLPSVTNTHAQQGVHTSGDAEAISVLPKGVSVSEPKAKLCLDSKLAGADAVKGDSTNDGHKAKRPKRG</sequence>
<reference evidence="3" key="1">
    <citation type="submission" date="2023-03" db="EMBL/GenBank/DDBJ databases">
        <authorList>
            <person name="Julca I."/>
        </authorList>
    </citation>
    <scope>NUCLEOTIDE SEQUENCE</scope>
</reference>
<feature type="transmembrane region" description="Helical" evidence="2">
    <location>
        <begin position="57"/>
        <end position="79"/>
    </location>
</feature>
<dbReference type="SUPFAM" id="SSF50249">
    <property type="entry name" value="Nucleic acid-binding proteins"/>
    <property type="match status" value="1"/>
</dbReference>
<dbReference type="AlphaFoldDB" id="A0AAV1DNW7"/>
<evidence type="ECO:0000313" key="3">
    <source>
        <dbReference type="EMBL" id="CAI9109037.1"/>
    </source>
</evidence>
<feature type="transmembrane region" description="Helical" evidence="2">
    <location>
        <begin position="24"/>
        <end position="45"/>
    </location>
</feature>
<protein>
    <submittedName>
        <fullName evidence="3">OLC1v1008774C1</fullName>
    </submittedName>
</protein>
<feature type="region of interest" description="Disordered" evidence="1">
    <location>
        <begin position="938"/>
        <end position="957"/>
    </location>
</feature>
<keyword evidence="2" id="KW-0472">Membrane</keyword>
<evidence type="ECO:0000256" key="2">
    <source>
        <dbReference type="SAM" id="Phobius"/>
    </source>
</evidence>
<dbReference type="PANTHER" id="PTHR45786:SF75">
    <property type="entry name" value="ATP-DEPENDENT DNA HELICASE"/>
    <property type="match status" value="1"/>
</dbReference>
<accession>A0AAV1DNW7</accession>
<dbReference type="Proteomes" id="UP001161247">
    <property type="component" value="Chromosome 6"/>
</dbReference>
<dbReference type="InterPro" id="IPR012340">
    <property type="entry name" value="NA-bd_OB-fold"/>
</dbReference>
<keyword evidence="4" id="KW-1185">Reference proteome</keyword>
<evidence type="ECO:0000256" key="1">
    <source>
        <dbReference type="SAM" id="MobiDB-lite"/>
    </source>
</evidence>
<dbReference type="EMBL" id="OX459123">
    <property type="protein sequence ID" value="CAI9109037.1"/>
    <property type="molecule type" value="Genomic_DNA"/>
</dbReference>
<dbReference type="PANTHER" id="PTHR45786">
    <property type="entry name" value="DNA BINDING PROTEIN-LIKE"/>
    <property type="match status" value="1"/>
</dbReference>
<keyword evidence="2" id="KW-1133">Transmembrane helix</keyword>
<organism evidence="3 4">
    <name type="scientific">Oldenlandia corymbosa var. corymbosa</name>
    <dbReference type="NCBI Taxonomy" id="529605"/>
    <lineage>
        <taxon>Eukaryota</taxon>
        <taxon>Viridiplantae</taxon>
        <taxon>Streptophyta</taxon>
        <taxon>Embryophyta</taxon>
        <taxon>Tracheophyta</taxon>
        <taxon>Spermatophyta</taxon>
        <taxon>Magnoliopsida</taxon>
        <taxon>eudicotyledons</taxon>
        <taxon>Gunneridae</taxon>
        <taxon>Pentapetalae</taxon>
        <taxon>asterids</taxon>
        <taxon>lamiids</taxon>
        <taxon>Gentianales</taxon>
        <taxon>Rubiaceae</taxon>
        <taxon>Rubioideae</taxon>
        <taxon>Spermacoceae</taxon>
        <taxon>Hedyotis-Oldenlandia complex</taxon>
        <taxon>Oldenlandia</taxon>
    </lineage>
</organism>
<dbReference type="Gene3D" id="2.40.50.140">
    <property type="entry name" value="Nucleic acid-binding proteins"/>
    <property type="match status" value="1"/>
</dbReference>
<feature type="compositionally biased region" description="Basic and acidic residues" evidence="1">
    <location>
        <begin position="940"/>
        <end position="949"/>
    </location>
</feature>